<comment type="caution">
    <text evidence="1">The sequence shown here is derived from an EMBL/GenBank/DDBJ whole genome shotgun (WGS) entry which is preliminary data.</text>
</comment>
<dbReference type="Proteomes" id="UP000272400">
    <property type="component" value="Unassembled WGS sequence"/>
</dbReference>
<organism evidence="1 2">
    <name type="scientific">Actinocorallia herbida</name>
    <dbReference type="NCBI Taxonomy" id="58109"/>
    <lineage>
        <taxon>Bacteria</taxon>
        <taxon>Bacillati</taxon>
        <taxon>Actinomycetota</taxon>
        <taxon>Actinomycetes</taxon>
        <taxon>Streptosporangiales</taxon>
        <taxon>Thermomonosporaceae</taxon>
        <taxon>Actinocorallia</taxon>
    </lineage>
</organism>
<accession>A0A3N1CT49</accession>
<reference evidence="1 2" key="1">
    <citation type="submission" date="2018-11" db="EMBL/GenBank/DDBJ databases">
        <title>Sequencing the genomes of 1000 actinobacteria strains.</title>
        <authorList>
            <person name="Klenk H.-P."/>
        </authorList>
    </citation>
    <scope>NUCLEOTIDE SEQUENCE [LARGE SCALE GENOMIC DNA]</scope>
    <source>
        <strain evidence="1 2">DSM 44254</strain>
    </source>
</reference>
<name>A0A3N1CT49_9ACTN</name>
<dbReference type="RefSeq" id="WP_123664088.1">
    <property type="nucleotide sequence ID" value="NZ_RJKE01000001.1"/>
</dbReference>
<dbReference type="EMBL" id="RJKE01000001">
    <property type="protein sequence ID" value="ROO84470.1"/>
    <property type="molecule type" value="Genomic_DNA"/>
</dbReference>
<sequence length="161" mass="17156">MIQRLAFTIPPMAGQFEHAVPMLLLAPDRLSDLFDVLLPRTLHHAGHTIAAQPPSSAPWTVAVDDAWLGAADAYGGPDGPRAKVVVVLDPVEDVTGHDAQTREIAAHLPAAVPPWALAVLAQRLRAAVRDVPVTSVPALCRSPLTPTGLPYWAEDLIEPLP</sequence>
<dbReference type="AlphaFoldDB" id="A0A3N1CT49"/>
<keyword evidence="2" id="KW-1185">Reference proteome</keyword>
<evidence type="ECO:0000313" key="1">
    <source>
        <dbReference type="EMBL" id="ROO84470.1"/>
    </source>
</evidence>
<protein>
    <submittedName>
        <fullName evidence="1">Uncharacterized protein</fullName>
    </submittedName>
</protein>
<gene>
    <name evidence="1" type="ORF">EDD29_1995</name>
</gene>
<proteinExistence type="predicted"/>
<evidence type="ECO:0000313" key="2">
    <source>
        <dbReference type="Proteomes" id="UP000272400"/>
    </source>
</evidence>